<accession>A0A9Y1FMT3</accession>
<dbReference type="Proteomes" id="UP001200513">
    <property type="component" value="Chromosome"/>
</dbReference>
<reference evidence="1" key="1">
    <citation type="journal article" date="2022" name="Nat. Microbiol.">
        <title>Unique mobile elements and scalable gene flow at the prokaryote-eukaryote boundary revealed by circularized Asgard archaea genomes.</title>
        <authorList>
            <person name="Wu F."/>
            <person name="Speth D.R."/>
            <person name="Philosof A."/>
            <person name="Cremiere A."/>
            <person name="Narayanan A."/>
            <person name="Barco R.A."/>
            <person name="Connon S.A."/>
            <person name="Amend J.P."/>
            <person name="Antoshechkin I.A."/>
            <person name="Orphan V.J."/>
        </authorList>
    </citation>
    <scope>NUCLEOTIDE SEQUENCE</scope>
    <source>
        <strain evidence="1">PR6</strain>
    </source>
</reference>
<gene>
    <name evidence="1" type="ORF">K9W46_10195</name>
</gene>
<organism evidence="1">
    <name type="scientific">Candidatus Heimdallarchaeum endolithica</name>
    <dbReference type="NCBI Taxonomy" id="2876572"/>
    <lineage>
        <taxon>Archaea</taxon>
        <taxon>Promethearchaeati</taxon>
        <taxon>Candidatus Heimdallarchaeota</taxon>
        <taxon>Candidatus Heimdallarchaeia (ex Rinke et al. 2021) (nom. nud.)</taxon>
        <taxon>Candidatus Heimdallarchaeales</taxon>
        <taxon>Candidatus Heimdallarchaeaceae</taxon>
        <taxon>Candidatus Heimdallarchaeum</taxon>
    </lineage>
</organism>
<dbReference type="EMBL" id="CP084167">
    <property type="protein sequence ID" value="UJG42745.1"/>
    <property type="molecule type" value="Genomic_DNA"/>
</dbReference>
<evidence type="ECO:0000313" key="1">
    <source>
        <dbReference type="EMBL" id="UJG42745.1"/>
    </source>
</evidence>
<protein>
    <recommendedName>
        <fullName evidence="2">TFIIB-type domain-containing protein</fullName>
    </recommendedName>
</protein>
<dbReference type="AlphaFoldDB" id="A0A9Y1FMT3"/>
<sequence length="346" mass="39891">MGKMAELYCDECNSRIIEETGRYVCPNCGLELGAVYESSNYQLGIIEEPLKRRKTQYTAIDNQLATVSSLGSSIGTIKEYYFKDTYGTSLSPLKQEQFRKFKNLYHVASAVKGKETMHRSLTIMNKVCKILDIPEQVNNRAIFLFKKYKREFRKEINNHVVLSAISLLLAVRESKNTCPVQFKEIVQTYSELGHRVSGKKIISLMQTLNIKLPSSKIRRSEEYISRVSYLICSHPEIKERIEAKYKIESFVYEKILQLACFKILAKIPNKDRGSRRPYPFAAATAYTADKLFAREMNTSSAFTQKLVGRATNVAEFTVREHSELIFKYNHENIFEEISRKLNSNFS</sequence>
<proteinExistence type="predicted"/>
<dbReference type="Gene3D" id="1.10.472.170">
    <property type="match status" value="1"/>
</dbReference>
<name>A0A9Y1FMT3_9ARCH</name>
<evidence type="ECO:0008006" key="2">
    <source>
        <dbReference type="Google" id="ProtNLM"/>
    </source>
</evidence>
<dbReference type="CDD" id="cd00043">
    <property type="entry name" value="CYCLIN_SF"/>
    <property type="match status" value="1"/>
</dbReference>